<proteinExistence type="predicted"/>
<organism evidence="2 3">
    <name type="scientific">Citricoccus parietis</name>
    <dbReference type="NCBI Taxonomy" id="592307"/>
    <lineage>
        <taxon>Bacteria</taxon>
        <taxon>Bacillati</taxon>
        <taxon>Actinomycetota</taxon>
        <taxon>Actinomycetes</taxon>
        <taxon>Micrococcales</taxon>
        <taxon>Micrococcaceae</taxon>
        <taxon>Citricoccus</taxon>
    </lineage>
</organism>
<comment type="caution">
    <text evidence="2">The sequence shown here is derived from an EMBL/GenBank/DDBJ whole genome shotgun (WGS) entry which is preliminary data.</text>
</comment>
<keyword evidence="3" id="KW-1185">Reference proteome</keyword>
<dbReference type="EMBL" id="JBHMFI010000001">
    <property type="protein sequence ID" value="MFB9071534.1"/>
    <property type="molecule type" value="Genomic_DNA"/>
</dbReference>
<gene>
    <name evidence="2" type="ORF">ACFFX0_10085</name>
</gene>
<dbReference type="Proteomes" id="UP001589575">
    <property type="component" value="Unassembled WGS sequence"/>
</dbReference>
<evidence type="ECO:0000313" key="2">
    <source>
        <dbReference type="EMBL" id="MFB9071534.1"/>
    </source>
</evidence>
<accession>A0ABV5FXW9</accession>
<feature type="region of interest" description="Disordered" evidence="1">
    <location>
        <begin position="1"/>
        <end position="22"/>
    </location>
</feature>
<sequence>MPLGQAAGCGDEAHGTTRGAARGCRDVPETEGFLLTIREPDGMLCAGARVVHAVDGDLLAL</sequence>
<evidence type="ECO:0000313" key="3">
    <source>
        <dbReference type="Proteomes" id="UP001589575"/>
    </source>
</evidence>
<protein>
    <submittedName>
        <fullName evidence="2">Uncharacterized protein</fullName>
    </submittedName>
</protein>
<evidence type="ECO:0000256" key="1">
    <source>
        <dbReference type="SAM" id="MobiDB-lite"/>
    </source>
</evidence>
<reference evidence="2 3" key="1">
    <citation type="submission" date="2024-09" db="EMBL/GenBank/DDBJ databases">
        <authorList>
            <person name="Sun Q."/>
            <person name="Mori K."/>
        </authorList>
    </citation>
    <scope>NUCLEOTIDE SEQUENCE [LARGE SCALE GENOMIC DNA]</scope>
    <source>
        <strain evidence="2 3">CCM 7609</strain>
    </source>
</reference>
<name>A0ABV5FXW9_9MICC</name>